<gene>
    <name evidence="2" type="ORF">BSTOLATCC_MIC8592</name>
</gene>
<reference evidence="2" key="1">
    <citation type="submission" date="2021-09" db="EMBL/GenBank/DDBJ databases">
        <authorList>
            <consortium name="AG Swart"/>
            <person name="Singh M."/>
            <person name="Singh A."/>
            <person name="Seah K."/>
            <person name="Emmerich C."/>
        </authorList>
    </citation>
    <scope>NUCLEOTIDE SEQUENCE</scope>
    <source>
        <strain evidence="2">ATCC30299</strain>
    </source>
</reference>
<name>A0AAU9IQ48_9CILI</name>
<feature type="transmembrane region" description="Helical" evidence="1">
    <location>
        <begin position="84"/>
        <end position="102"/>
    </location>
</feature>
<sequence length="113" mass="12800">MDFKQPYFRKAYELTKSKREVNLNAEQLSNTSFELAPYSSTDIDLNDNNRWIYVIGVLGCLIGIVIISVGVLELVKDRNKTGMAYYWSSGVVFLSVGIGFLYKGIKAKYESLI</sequence>
<dbReference type="AlphaFoldDB" id="A0AAU9IQ48"/>
<evidence type="ECO:0000313" key="2">
    <source>
        <dbReference type="EMBL" id="CAG9313319.1"/>
    </source>
</evidence>
<comment type="caution">
    <text evidence="2">The sequence shown here is derived from an EMBL/GenBank/DDBJ whole genome shotgun (WGS) entry which is preliminary data.</text>
</comment>
<keyword evidence="1" id="KW-1133">Transmembrane helix</keyword>
<keyword evidence="1" id="KW-0472">Membrane</keyword>
<protein>
    <recommendedName>
        <fullName evidence="4">Transmembrane protein 230</fullName>
    </recommendedName>
</protein>
<evidence type="ECO:0000256" key="1">
    <source>
        <dbReference type="SAM" id="Phobius"/>
    </source>
</evidence>
<keyword evidence="3" id="KW-1185">Reference proteome</keyword>
<evidence type="ECO:0000313" key="3">
    <source>
        <dbReference type="Proteomes" id="UP001162131"/>
    </source>
</evidence>
<proteinExistence type="predicted"/>
<dbReference type="EMBL" id="CAJZBQ010000010">
    <property type="protein sequence ID" value="CAG9313319.1"/>
    <property type="molecule type" value="Genomic_DNA"/>
</dbReference>
<keyword evidence="1" id="KW-0812">Transmembrane</keyword>
<dbReference type="Proteomes" id="UP001162131">
    <property type="component" value="Unassembled WGS sequence"/>
</dbReference>
<organism evidence="2 3">
    <name type="scientific">Blepharisma stoltei</name>
    <dbReference type="NCBI Taxonomy" id="1481888"/>
    <lineage>
        <taxon>Eukaryota</taxon>
        <taxon>Sar</taxon>
        <taxon>Alveolata</taxon>
        <taxon>Ciliophora</taxon>
        <taxon>Postciliodesmatophora</taxon>
        <taxon>Heterotrichea</taxon>
        <taxon>Heterotrichida</taxon>
        <taxon>Blepharismidae</taxon>
        <taxon>Blepharisma</taxon>
    </lineage>
</organism>
<evidence type="ECO:0008006" key="4">
    <source>
        <dbReference type="Google" id="ProtNLM"/>
    </source>
</evidence>
<accession>A0AAU9IQ48</accession>
<feature type="transmembrane region" description="Helical" evidence="1">
    <location>
        <begin position="51"/>
        <end position="72"/>
    </location>
</feature>